<dbReference type="SUPFAM" id="SSF53448">
    <property type="entry name" value="Nucleotide-diphospho-sugar transferases"/>
    <property type="match status" value="1"/>
</dbReference>
<keyword evidence="1" id="KW-1003">Cell membrane</keyword>
<keyword evidence="3" id="KW-0808">Transferase</keyword>
<dbReference type="RefSeq" id="WP_043248179.1">
    <property type="nucleotide sequence ID" value="NZ_HG322950.1"/>
</dbReference>
<dbReference type="AlphaFoldDB" id="A0A024H9L6"/>
<keyword evidence="1" id="KW-0997">Cell inner membrane</keyword>
<dbReference type="STRING" id="1301098.PKB_0151"/>
<keyword evidence="4" id="KW-1185">Reference proteome</keyword>
<dbReference type="InterPro" id="IPR029044">
    <property type="entry name" value="Nucleotide-diphossugar_trans"/>
</dbReference>
<dbReference type="Pfam" id="PF00535">
    <property type="entry name" value="Glycos_transf_2"/>
    <property type="match status" value="1"/>
</dbReference>
<dbReference type="HOGENOM" id="CLU_828644_0_0_6"/>
<dbReference type="PATRIC" id="fig|1301098.3.peg.156"/>
<dbReference type="OrthoDB" id="7690777at2"/>
<feature type="domain" description="Glycosyltransferase 2-like" evidence="2">
    <location>
        <begin position="11"/>
        <end position="141"/>
    </location>
</feature>
<evidence type="ECO:0000259" key="2">
    <source>
        <dbReference type="Pfam" id="PF00535"/>
    </source>
</evidence>
<accession>A0A024H9L6</accession>
<name>A0A024H9L6_PSEKB</name>
<organism evidence="3 4">
    <name type="scientific">Pseudomonas knackmussii (strain DSM 6978 / CCUG 54928 / LMG 23759 / B13)</name>
    <dbReference type="NCBI Taxonomy" id="1301098"/>
    <lineage>
        <taxon>Bacteria</taxon>
        <taxon>Pseudomonadati</taxon>
        <taxon>Pseudomonadota</taxon>
        <taxon>Gammaproteobacteria</taxon>
        <taxon>Pseudomonadales</taxon>
        <taxon>Pseudomonadaceae</taxon>
        <taxon>Pseudomonas</taxon>
    </lineage>
</organism>
<proteinExistence type="predicted"/>
<evidence type="ECO:0000313" key="4">
    <source>
        <dbReference type="Proteomes" id="UP000025241"/>
    </source>
</evidence>
<dbReference type="GO" id="GO:0016740">
    <property type="term" value="F:transferase activity"/>
    <property type="evidence" value="ECO:0007669"/>
    <property type="project" value="UniProtKB-KW"/>
</dbReference>
<dbReference type="Proteomes" id="UP000025241">
    <property type="component" value="Chromosome I"/>
</dbReference>
<dbReference type="InterPro" id="IPR001173">
    <property type="entry name" value="Glyco_trans_2-like"/>
</dbReference>
<dbReference type="EMBL" id="HG322950">
    <property type="protein sequence ID" value="CDF81530.1"/>
    <property type="molecule type" value="Genomic_DNA"/>
</dbReference>
<keyword evidence="1" id="KW-0472">Membrane</keyword>
<sequence length="307" mass="34606">MPLFRRAPRLSVVVIVYKMPDQADKTLHSLSPAYQQGVNERDYEVIVVENHSDRLLGAERAVRHAGNVRYFHRNETERTPVHAINFGASVARGSHLAIMIDGARMLSPGVIRHALDAFRLAPEAAVSVPGYHIGHKLQQVAVNEGYNEDAEHVLLQGIEWPSNGYRLFDIAVLSGSCQGGFFQANYESNFIGMSQRKWKALGGVNPRYNDFGGGNANLDLYKRLLEYPDTPFYLLYSEGSFHQFHGGVTTGTLREERDRVYKLLDEQDKQIRGENRTPPSVRPILLGTVHPHIYRFLDHSLSRVKSA</sequence>
<dbReference type="eggNOG" id="COG1216">
    <property type="taxonomic scope" value="Bacteria"/>
</dbReference>
<evidence type="ECO:0000313" key="3">
    <source>
        <dbReference type="EMBL" id="CDF81530.1"/>
    </source>
</evidence>
<evidence type="ECO:0000256" key="1">
    <source>
        <dbReference type="ARBA" id="ARBA00022519"/>
    </source>
</evidence>
<reference evidence="3 4" key="2">
    <citation type="submission" date="2014-05" db="EMBL/GenBank/DDBJ databases">
        <title>Genome sequence of the 3-chlorobenzoate degrading bacterium Pseudomonas knackmussii B13 shows multiple evidence for horizontal gene transfer.</title>
        <authorList>
            <person name="Miyazaki R."/>
            <person name="Bertelli C."/>
            <person name="Falquet L."/>
            <person name="Robinson-Rechavi M."/>
            <person name="Gharib W."/>
            <person name="Roy S."/>
            <person name="Van der Meer J.R."/>
        </authorList>
    </citation>
    <scope>NUCLEOTIDE SEQUENCE [LARGE SCALE GENOMIC DNA]</scope>
    <source>
        <strain evidence="3 4">B13</strain>
    </source>
</reference>
<dbReference type="Gene3D" id="3.90.550.10">
    <property type="entry name" value="Spore Coat Polysaccharide Biosynthesis Protein SpsA, Chain A"/>
    <property type="match status" value="1"/>
</dbReference>
<dbReference type="CDD" id="cd00761">
    <property type="entry name" value="Glyco_tranf_GTA_type"/>
    <property type="match status" value="1"/>
</dbReference>
<gene>
    <name evidence="3" type="ORF">PKB_0151</name>
</gene>
<dbReference type="KEGG" id="pkc:PKB_0151"/>
<protein>
    <submittedName>
        <fullName evidence="3">Putative glycosyl transferase</fullName>
    </submittedName>
</protein>
<reference evidence="3 4" key="1">
    <citation type="submission" date="2013-03" db="EMBL/GenBank/DDBJ databases">
        <authorList>
            <person name="Linke B."/>
        </authorList>
    </citation>
    <scope>NUCLEOTIDE SEQUENCE [LARGE SCALE GENOMIC DNA]</scope>
    <source>
        <strain evidence="3 4">B13</strain>
    </source>
</reference>